<reference evidence="5 6" key="1">
    <citation type="submission" date="2021-01" db="EMBL/GenBank/DDBJ databases">
        <title>Sequencing the genomes of 1000 actinobacteria strains.</title>
        <authorList>
            <person name="Klenk H.-P."/>
        </authorList>
    </citation>
    <scope>NUCLEOTIDE SEQUENCE [LARGE SCALE GENOMIC DNA]</scope>
    <source>
        <strain evidence="5 6">DSM 44581</strain>
    </source>
</reference>
<evidence type="ECO:0000313" key="6">
    <source>
        <dbReference type="Proteomes" id="UP001195724"/>
    </source>
</evidence>
<dbReference type="InterPro" id="IPR001387">
    <property type="entry name" value="Cro/C1-type_HTH"/>
</dbReference>
<dbReference type="Proteomes" id="UP001195724">
    <property type="component" value="Unassembled WGS sequence"/>
</dbReference>
<dbReference type="PROSITE" id="PS00678">
    <property type="entry name" value="WD_REPEATS_1"/>
    <property type="match status" value="8"/>
</dbReference>
<feature type="repeat" description="WD" evidence="3">
    <location>
        <begin position="1177"/>
        <end position="1210"/>
    </location>
</feature>
<dbReference type="PANTHER" id="PTHR19848:SF8">
    <property type="entry name" value="F-BOX AND WD REPEAT DOMAIN CONTAINING 7"/>
    <property type="match status" value="1"/>
</dbReference>
<evidence type="ECO:0000259" key="4">
    <source>
        <dbReference type="SMART" id="SM00530"/>
    </source>
</evidence>
<name>A0ABS2S3N4_9PSEU</name>
<dbReference type="InterPro" id="IPR027417">
    <property type="entry name" value="P-loop_NTPase"/>
</dbReference>
<feature type="repeat" description="WD" evidence="3">
    <location>
        <begin position="915"/>
        <end position="948"/>
    </location>
</feature>
<dbReference type="InterPro" id="IPR001680">
    <property type="entry name" value="WD40_rpt"/>
</dbReference>
<feature type="repeat" description="WD" evidence="3">
    <location>
        <begin position="735"/>
        <end position="776"/>
    </location>
</feature>
<feature type="repeat" description="WD" evidence="3">
    <location>
        <begin position="1132"/>
        <end position="1166"/>
    </location>
</feature>
<feature type="repeat" description="WD" evidence="3">
    <location>
        <begin position="1222"/>
        <end position="1263"/>
    </location>
</feature>
<evidence type="ECO:0000256" key="2">
    <source>
        <dbReference type="ARBA" id="ARBA00022737"/>
    </source>
</evidence>
<evidence type="ECO:0000313" key="5">
    <source>
        <dbReference type="EMBL" id="MBM7809681.1"/>
    </source>
</evidence>
<feature type="repeat" description="WD" evidence="3">
    <location>
        <begin position="645"/>
        <end position="678"/>
    </location>
</feature>
<dbReference type="EMBL" id="JAFBCL010000001">
    <property type="protein sequence ID" value="MBM7809681.1"/>
    <property type="molecule type" value="Genomic_DNA"/>
</dbReference>
<dbReference type="InterPro" id="IPR036322">
    <property type="entry name" value="WD40_repeat_dom_sf"/>
</dbReference>
<feature type="repeat" description="WD" evidence="3">
    <location>
        <begin position="1005"/>
        <end position="1037"/>
    </location>
</feature>
<dbReference type="CDD" id="cd00200">
    <property type="entry name" value="WD40"/>
    <property type="match status" value="2"/>
</dbReference>
<dbReference type="PROSITE" id="PS50294">
    <property type="entry name" value="WD_REPEATS_REGION"/>
    <property type="match status" value="10"/>
</dbReference>
<dbReference type="Gene3D" id="2.130.10.10">
    <property type="entry name" value="YVTN repeat-like/Quinoprotein amine dehydrogenase"/>
    <property type="match status" value="4"/>
</dbReference>
<comment type="caution">
    <text evidence="5">The sequence shown here is derived from an EMBL/GenBank/DDBJ whole genome shotgun (WGS) entry which is preliminary data.</text>
</comment>
<dbReference type="SUPFAM" id="SSF52540">
    <property type="entry name" value="P-loop containing nucleoside triphosphate hydrolases"/>
    <property type="match status" value="1"/>
</dbReference>
<dbReference type="SUPFAM" id="SSF50978">
    <property type="entry name" value="WD40 repeat-like"/>
    <property type="match status" value="2"/>
</dbReference>
<feature type="repeat" description="WD" evidence="3">
    <location>
        <begin position="825"/>
        <end position="859"/>
    </location>
</feature>
<dbReference type="SMART" id="SM00320">
    <property type="entry name" value="WD40"/>
    <property type="match status" value="14"/>
</dbReference>
<dbReference type="InterPro" id="IPR020472">
    <property type="entry name" value="WD40_PAC1"/>
</dbReference>
<keyword evidence="2" id="KW-0677">Repeat</keyword>
<dbReference type="InterPro" id="IPR049052">
    <property type="entry name" value="nSTAND1"/>
</dbReference>
<protein>
    <submittedName>
        <fullName evidence="5">WD40 repeat protein</fullName>
    </submittedName>
</protein>
<feature type="repeat" description="WD" evidence="3">
    <location>
        <begin position="870"/>
        <end position="911"/>
    </location>
</feature>
<dbReference type="Gene3D" id="3.40.50.300">
    <property type="entry name" value="P-loop containing nucleotide triphosphate hydrolases"/>
    <property type="match status" value="1"/>
</dbReference>
<dbReference type="Pfam" id="PF20703">
    <property type="entry name" value="nSTAND1"/>
    <property type="match status" value="1"/>
</dbReference>
<dbReference type="SUPFAM" id="SSF82171">
    <property type="entry name" value="DPP6 N-terminal domain-like"/>
    <property type="match status" value="1"/>
</dbReference>
<keyword evidence="1 3" id="KW-0853">WD repeat</keyword>
<keyword evidence="6" id="KW-1185">Reference proteome</keyword>
<proteinExistence type="predicted"/>
<organism evidence="5 6">
    <name type="scientific">Saccharothrix algeriensis</name>
    <dbReference type="NCBI Taxonomy" id="173560"/>
    <lineage>
        <taxon>Bacteria</taxon>
        <taxon>Bacillati</taxon>
        <taxon>Actinomycetota</taxon>
        <taxon>Actinomycetes</taxon>
        <taxon>Pseudonocardiales</taxon>
        <taxon>Pseudonocardiaceae</taxon>
        <taxon>Saccharothrix</taxon>
    </lineage>
</organism>
<dbReference type="SMART" id="SM00530">
    <property type="entry name" value="HTH_XRE"/>
    <property type="match status" value="1"/>
</dbReference>
<accession>A0ABS2S3N4</accession>
<evidence type="ECO:0000256" key="1">
    <source>
        <dbReference type="ARBA" id="ARBA00022574"/>
    </source>
</evidence>
<evidence type="ECO:0000256" key="3">
    <source>
        <dbReference type="PROSITE-ProRule" id="PRU00221"/>
    </source>
</evidence>
<feature type="repeat" description="WD" evidence="3">
    <location>
        <begin position="690"/>
        <end position="724"/>
    </location>
</feature>
<gene>
    <name evidence="5" type="ORF">JOE68_000546</name>
</gene>
<dbReference type="RefSeq" id="WP_204840764.1">
    <property type="nucleotide sequence ID" value="NZ_JAFBCL010000001.1"/>
</dbReference>
<dbReference type="PRINTS" id="PR00320">
    <property type="entry name" value="GPROTEINBRPT"/>
</dbReference>
<dbReference type="InterPro" id="IPR015943">
    <property type="entry name" value="WD40/YVTN_repeat-like_dom_sf"/>
</dbReference>
<feature type="repeat" description="WD" evidence="3">
    <location>
        <begin position="780"/>
        <end position="813"/>
    </location>
</feature>
<dbReference type="PROSITE" id="PS50082">
    <property type="entry name" value="WD_REPEATS_2"/>
    <property type="match status" value="12"/>
</dbReference>
<dbReference type="PANTHER" id="PTHR19848">
    <property type="entry name" value="WD40 REPEAT PROTEIN"/>
    <property type="match status" value="1"/>
</dbReference>
<feature type="repeat" description="WD" evidence="3">
    <location>
        <begin position="953"/>
        <end position="985"/>
    </location>
</feature>
<dbReference type="Pfam" id="PF00400">
    <property type="entry name" value="WD40"/>
    <property type="match status" value="11"/>
</dbReference>
<feature type="domain" description="HTH cro/C1-type" evidence="4">
    <location>
        <begin position="21"/>
        <end position="77"/>
    </location>
</feature>
<dbReference type="InterPro" id="IPR019775">
    <property type="entry name" value="WD40_repeat_CS"/>
</dbReference>
<sequence length="1290" mass="136782">MPRTENPLGEGDGPLVDFARGLRLLREEAGRPSYRALSARAHYSAAALSQAAAGQKLPSLEVTLAYVRACGGPVEEWRRRWHELAAESGPSARSDSARSPYAGLAPFRTADAQRFFGREALVEEVMSRLAAQRVVVVVGASGTGKSSLLRAGVVPRLDDRVVVLTPGAHPVRGCLAGLARGADATGTTDMTDATGTTDATGMTDVAGMTDATDATDATDVAVEPSAGDSLELCAAVRRAEPRDGGLVLVVDQFEEVFTLCADQGERERFIDQLIDAATADGSRCRVVLSVRADFYGHCVGHPRLARVLRAGQVAVEPMTAEELHRVVVQPAVSAGCVVETALVARITADAAGRAGVLPLVSHVLLETWRRRRGTTLTLRGYEAAGGIGHAVAHSAEGAYADLSPGQRDIAKQVFLRLCAIGGAEDTKRRAGRAELDHLGDEVRPVLERLAAARLVVLDDDGVEIAHEALIRSWPRLRDWLAEDRRGLQVHRDLTVAAATWRAHDQDEGTLYRGVRLEAARSWAQAHRDVLSVAERDFLAASVAAQQHVERTERRRTARLRGLVALLSALLLVAVGTTWYAVRAAVVTEEQRNAALAHKVATQAPGLRTLDPALAARLALAAHRLDPTAETRGSLLSTVAGRRTTVLTDQAARRAVAFGRDGAVLAAAGDDRVVRLWRLPTAHDPEPAAGIAARSDRVESLAFDPTGTRLAGVGHDGALGLWDVEDPGRPRPLAQVQAHPQAAYHLRFSPDGATLITASNDGTAALWDVRDPSTPTRNAVLTGHGVPLSWAEFAPDGRTAVTASDDGEVRLWDVTDRARPIPTAVLKAHPSHVTSAAFSPDGALLLTAGFDAVARLWDLRADGGPREVSKLSGHRDSVQTARFSPDGRTAITGSWDHTAQLWDVSTASAPVATGTITGHTNIVWAADFSPDGRVVATAGNDGAVRLTDVPGRVLGGHTDTVRASAVSADGRTAATGGREGVVRLWDTTDPDRPVGLPLPAAAMGRIRSVAMSPTLLAAGDVDGLVRLWDITDPRRARLLPDAVRHPATARALAFSADGAVLAVGGDDAEHVVRLWSLRDPTRPVVVGRVAGQTDFVPALAFSPRGDVLALAMSRVVRLVDVANPAEPRLLAEPAGHGDRVLALAFAPDGRHLVSAGLDRTARVWDVRDPRSPFHASTLTGHNGAVPAVAYAPGGARVATAGYDRTVRLWDLTDPRAPVPWATLSGHTDEVHTAAFFPDGRTLLTGGRDTTGLLWRVDPEDAAREVCVLAQPAVPEQWADYFPDIGAPVPCR</sequence>